<organism evidence="3 4">
    <name type="scientific">Nonomuraea muscovyensis</name>
    <dbReference type="NCBI Taxonomy" id="1124761"/>
    <lineage>
        <taxon>Bacteria</taxon>
        <taxon>Bacillati</taxon>
        <taxon>Actinomycetota</taxon>
        <taxon>Actinomycetes</taxon>
        <taxon>Streptosporangiales</taxon>
        <taxon>Streptosporangiaceae</taxon>
        <taxon>Nonomuraea</taxon>
    </lineage>
</organism>
<reference evidence="3 4" key="1">
    <citation type="submission" date="2020-08" db="EMBL/GenBank/DDBJ databases">
        <title>Sequencing the genomes of 1000 actinobacteria strains.</title>
        <authorList>
            <person name="Klenk H.-P."/>
        </authorList>
    </citation>
    <scope>NUCLEOTIDE SEQUENCE [LARGE SCALE GENOMIC DNA]</scope>
    <source>
        <strain evidence="3 4">DSM 45913</strain>
    </source>
</reference>
<evidence type="ECO:0000256" key="1">
    <source>
        <dbReference type="SAM" id="MobiDB-lite"/>
    </source>
</evidence>
<dbReference type="Proteomes" id="UP000583800">
    <property type="component" value="Unassembled WGS sequence"/>
</dbReference>
<name>A0A7X0EZ74_9ACTN</name>
<dbReference type="InterPro" id="IPR037883">
    <property type="entry name" value="Knr4/Smi1-like_sf"/>
</dbReference>
<evidence type="ECO:0000313" key="4">
    <source>
        <dbReference type="Proteomes" id="UP000583800"/>
    </source>
</evidence>
<dbReference type="SUPFAM" id="SSF160631">
    <property type="entry name" value="SMI1/KNR4-like"/>
    <property type="match status" value="1"/>
</dbReference>
<dbReference type="EMBL" id="JACHJB010000003">
    <property type="protein sequence ID" value="MBB6349892.1"/>
    <property type="molecule type" value="Genomic_DNA"/>
</dbReference>
<evidence type="ECO:0000259" key="2">
    <source>
        <dbReference type="SMART" id="SM00860"/>
    </source>
</evidence>
<gene>
    <name evidence="3" type="ORF">FHU36_006464</name>
</gene>
<proteinExistence type="predicted"/>
<accession>A0A7X0EZ74</accession>
<sequence>MNGPNTPRYAWAERLQVVSGTDHDLHNGRGSSPHPTGWLGAAPVSEAELLRQEERLGRRLPPSYREFLQVSNGWDVNSFTSVHLLPIAEVGWTRDVDPHLANTWGPSPDSPIPELPADYFFDYDAPQDRDFFEVGDFLPHTLCISENVEGSVYLLNPYIVTSNDEWEAWYFDSLYELDATRFRSFWHLMEHFFRDNGF</sequence>
<protein>
    <recommendedName>
        <fullName evidence="2">Knr4/Smi1-like domain-containing protein</fullName>
    </recommendedName>
</protein>
<dbReference type="InterPro" id="IPR018958">
    <property type="entry name" value="Knr4/Smi1-like_dom"/>
</dbReference>
<dbReference type="SMART" id="SM00860">
    <property type="entry name" value="SMI1_KNR4"/>
    <property type="match status" value="1"/>
</dbReference>
<dbReference type="Gene3D" id="3.40.1580.10">
    <property type="entry name" value="SMI1/KNR4-like"/>
    <property type="match status" value="1"/>
</dbReference>
<evidence type="ECO:0000313" key="3">
    <source>
        <dbReference type="EMBL" id="MBB6349892.1"/>
    </source>
</evidence>
<feature type="domain" description="Knr4/Smi1-like" evidence="2">
    <location>
        <begin position="43"/>
        <end position="195"/>
    </location>
</feature>
<keyword evidence="4" id="KW-1185">Reference proteome</keyword>
<feature type="region of interest" description="Disordered" evidence="1">
    <location>
        <begin position="21"/>
        <end position="40"/>
    </location>
</feature>
<dbReference type="RefSeq" id="WP_185087774.1">
    <property type="nucleotide sequence ID" value="NZ_JACHJB010000003.1"/>
</dbReference>
<comment type="caution">
    <text evidence="3">The sequence shown here is derived from an EMBL/GenBank/DDBJ whole genome shotgun (WGS) entry which is preliminary data.</text>
</comment>
<dbReference type="Pfam" id="PF09346">
    <property type="entry name" value="SMI1_KNR4"/>
    <property type="match status" value="1"/>
</dbReference>
<dbReference type="AlphaFoldDB" id="A0A7X0EZ74"/>